<gene>
    <name evidence="1" type="ORF">ANN_20647</name>
</gene>
<accession>A0ABQ8SDG6</accession>
<dbReference type="Proteomes" id="UP001148838">
    <property type="component" value="Unassembled WGS sequence"/>
</dbReference>
<evidence type="ECO:0000313" key="2">
    <source>
        <dbReference type="Proteomes" id="UP001148838"/>
    </source>
</evidence>
<keyword evidence="2" id="KW-1185">Reference proteome</keyword>
<proteinExistence type="predicted"/>
<reference evidence="1 2" key="1">
    <citation type="journal article" date="2022" name="Allergy">
        <title>Genome assembly and annotation of Periplaneta americana reveal a comprehensive cockroach allergen profile.</title>
        <authorList>
            <person name="Wang L."/>
            <person name="Xiong Q."/>
            <person name="Saelim N."/>
            <person name="Wang L."/>
            <person name="Nong W."/>
            <person name="Wan A.T."/>
            <person name="Shi M."/>
            <person name="Liu X."/>
            <person name="Cao Q."/>
            <person name="Hui J.H.L."/>
            <person name="Sookrung N."/>
            <person name="Leung T.F."/>
            <person name="Tungtrongchitr A."/>
            <person name="Tsui S.K.W."/>
        </authorList>
    </citation>
    <scope>NUCLEOTIDE SEQUENCE [LARGE SCALE GENOMIC DNA]</scope>
    <source>
        <strain evidence="1">PWHHKU_190912</strain>
    </source>
</reference>
<sequence length="148" mass="16828">MMNNKMFYEEVLSSVCLRRIPVSSTRFCSPLYKAERTGTASLVSKFRETGCTERKRYIGKATKLTEDLVANVKEKNAEEPSWLFNDAVSTTRLFSVDEIGDSEMIFGESESPSFTTIQDNRRHEGVALYAQQDENYVLDDIGAMVKCR</sequence>
<comment type="caution">
    <text evidence="1">The sequence shown here is derived from an EMBL/GenBank/DDBJ whole genome shotgun (WGS) entry which is preliminary data.</text>
</comment>
<organism evidence="1 2">
    <name type="scientific">Periplaneta americana</name>
    <name type="common">American cockroach</name>
    <name type="synonym">Blatta americana</name>
    <dbReference type="NCBI Taxonomy" id="6978"/>
    <lineage>
        <taxon>Eukaryota</taxon>
        <taxon>Metazoa</taxon>
        <taxon>Ecdysozoa</taxon>
        <taxon>Arthropoda</taxon>
        <taxon>Hexapoda</taxon>
        <taxon>Insecta</taxon>
        <taxon>Pterygota</taxon>
        <taxon>Neoptera</taxon>
        <taxon>Polyneoptera</taxon>
        <taxon>Dictyoptera</taxon>
        <taxon>Blattodea</taxon>
        <taxon>Blattoidea</taxon>
        <taxon>Blattidae</taxon>
        <taxon>Blattinae</taxon>
        <taxon>Periplaneta</taxon>
    </lineage>
</organism>
<protein>
    <submittedName>
        <fullName evidence="1">Uncharacterized protein</fullName>
    </submittedName>
</protein>
<dbReference type="EMBL" id="JAJSOF020000029">
    <property type="protein sequence ID" value="KAJ4432033.1"/>
    <property type="molecule type" value="Genomic_DNA"/>
</dbReference>
<name>A0ABQ8SDG6_PERAM</name>
<evidence type="ECO:0000313" key="1">
    <source>
        <dbReference type="EMBL" id="KAJ4432033.1"/>
    </source>
</evidence>